<dbReference type="InterPro" id="IPR039537">
    <property type="entry name" value="Retrotran_Ty1/copia-like"/>
</dbReference>
<dbReference type="InterPro" id="IPR001584">
    <property type="entry name" value="Integrase_cat-core"/>
</dbReference>
<dbReference type="InterPro" id="IPR036397">
    <property type="entry name" value="RNaseH_sf"/>
</dbReference>
<dbReference type="STRING" id="4097.A0A1S3XQX7"/>
<protein>
    <recommendedName>
        <fullName evidence="1">Integrase catalytic domain-containing protein</fullName>
    </recommendedName>
</protein>
<sequence>MEKEQEEEEKELIHFIKFKPKLGFDVRVVASASRRILVNFLTCRPASSRFAFHEDDYTHPCHPLYVHPSDVLGASLASVPFDGTGYGSWRRTILVALSVRNKLDFVNGVSDIARSVEYSELAKDIWGKLEQRYGQANAARIFELKKELAHISQRSLDIASYFNKIKQLWDEIAALSVTRVRTCSNYGAKSDYQKDEDVQKVYQFLMGLNDTYIQTRSNIFMIKPFPSVSTVYSILLSDEKQRQVSTSPQFLPSSASFNAGVSKQVYPSRVNFDSSKSAICKYCKKSGHTIDKYYKLHGYPPNFKFTKGPPLRKTAAHVELEQDSSSNAVVPGGRSQSDISSESVFDSMVPGLTKDQYSQLMMLLQHTHIFDLSSTPNIMASANFAGKLISESVLLKSCMLSQALSPKMPLVFGKLDHNLYKLILPPVASNTSVNSSVIPTSFVASSLMPDVCVFSSEISANVTSACSNKRHVHADANMNSFNKMDVVWHYRLGHIPFSRMKHIPALALYFSPKQSFSCPVCPLARQTRLPFPDSSIQTTKPFQLIYIDTWGPYNSPTYNGSKYFLTIVDDFSRATWTHLMGAKSNAFDLLKAFIAMTEIHFQLKVQTVRSNNALELGSSTVGSAYFSEKGIIHQTLCPHTPQQNGVVERKHRHLLETARALLFQSGLPIRFWGDCILTATYLINRFPSSLLKDKSSYEILYNKLPVYSNLRAFGCLCYSTVPKPHRDKLQPRATPCVFLGYPFAKKGYKLYDLKHHTCFVSRDVTFHEHIFPFIQTTSKHSPLCNMPLSACFNHSHQSDLSEPTPLYHPSPSLPTTSFPIDSSPIVFTINPLPSLSPSLPPETISFSISSETVSVVRRSSRPHNPPSYLQNYVCHLTSQSLKFANSTSVSALDKHNNFEPNIYSQAVSNLE</sequence>
<dbReference type="OMA" id="KSAICKY"/>
<dbReference type="PROSITE" id="PS50994">
    <property type="entry name" value="INTEGRASE"/>
    <property type="match status" value="1"/>
</dbReference>
<evidence type="ECO:0000259" key="1">
    <source>
        <dbReference type="PROSITE" id="PS50994"/>
    </source>
</evidence>
<accession>A0A1S3XQX7</accession>
<dbReference type="AlphaFoldDB" id="A0A1S3XQX7"/>
<dbReference type="InterPro" id="IPR012337">
    <property type="entry name" value="RNaseH-like_sf"/>
</dbReference>
<dbReference type="Pfam" id="PF14244">
    <property type="entry name" value="Retrotran_gag_3"/>
    <property type="match status" value="1"/>
</dbReference>
<reference evidence="2" key="1">
    <citation type="submission" date="2025-08" db="UniProtKB">
        <authorList>
            <consortium name="RefSeq"/>
        </authorList>
    </citation>
    <scope>IDENTIFICATION</scope>
</reference>
<organism evidence="2">
    <name type="scientific">Nicotiana tabacum</name>
    <name type="common">Common tobacco</name>
    <dbReference type="NCBI Taxonomy" id="4097"/>
    <lineage>
        <taxon>Eukaryota</taxon>
        <taxon>Viridiplantae</taxon>
        <taxon>Streptophyta</taxon>
        <taxon>Embryophyta</taxon>
        <taxon>Tracheophyta</taxon>
        <taxon>Spermatophyta</taxon>
        <taxon>Magnoliopsida</taxon>
        <taxon>eudicotyledons</taxon>
        <taxon>Gunneridae</taxon>
        <taxon>Pentapetalae</taxon>
        <taxon>asterids</taxon>
        <taxon>lamiids</taxon>
        <taxon>Solanales</taxon>
        <taxon>Solanaceae</taxon>
        <taxon>Nicotianoideae</taxon>
        <taxon>Nicotianeae</taxon>
        <taxon>Nicotiana</taxon>
    </lineage>
</organism>
<dbReference type="InterPro" id="IPR057670">
    <property type="entry name" value="SH3_retrovirus"/>
</dbReference>
<dbReference type="InterPro" id="IPR029472">
    <property type="entry name" value="Copia-like_N"/>
</dbReference>
<feature type="domain" description="Integrase catalytic" evidence="1">
    <location>
        <begin position="537"/>
        <end position="704"/>
    </location>
</feature>
<proteinExistence type="predicted"/>
<dbReference type="GO" id="GO:0003676">
    <property type="term" value="F:nucleic acid binding"/>
    <property type="evidence" value="ECO:0007669"/>
    <property type="project" value="InterPro"/>
</dbReference>
<gene>
    <name evidence="2" type="primary">LOC107767711</name>
</gene>
<dbReference type="Gene3D" id="3.30.420.10">
    <property type="entry name" value="Ribonuclease H-like superfamily/Ribonuclease H"/>
    <property type="match status" value="1"/>
</dbReference>
<dbReference type="RefSeq" id="XP_016442284.1">
    <property type="nucleotide sequence ID" value="XM_016586798.1"/>
</dbReference>
<dbReference type="PANTHER" id="PTHR42648">
    <property type="entry name" value="TRANSPOSASE, PUTATIVE-RELATED"/>
    <property type="match status" value="1"/>
</dbReference>
<name>A0A1S3XQX7_TOBAC</name>
<dbReference type="PANTHER" id="PTHR42648:SF31">
    <property type="entry name" value="RNA-DIRECTED DNA POLYMERASE"/>
    <property type="match status" value="1"/>
</dbReference>
<evidence type="ECO:0000313" key="2">
    <source>
        <dbReference type="RefSeq" id="XP_016442284.1"/>
    </source>
</evidence>
<dbReference type="PaxDb" id="4097-A0A1S3XQX7"/>
<dbReference type="Pfam" id="PF25597">
    <property type="entry name" value="SH3_retrovirus"/>
    <property type="match status" value="1"/>
</dbReference>
<dbReference type="SUPFAM" id="SSF53098">
    <property type="entry name" value="Ribonuclease H-like"/>
    <property type="match status" value="1"/>
</dbReference>
<dbReference type="OrthoDB" id="1305682at2759"/>
<dbReference type="KEGG" id="nta:107767711"/>
<dbReference type="GO" id="GO:0015074">
    <property type="term" value="P:DNA integration"/>
    <property type="evidence" value="ECO:0007669"/>
    <property type="project" value="InterPro"/>
</dbReference>